<name>A0A073J396_9BACT</name>
<evidence type="ECO:0000256" key="5">
    <source>
        <dbReference type="ARBA" id="ARBA00022989"/>
    </source>
</evidence>
<evidence type="ECO:0008006" key="11">
    <source>
        <dbReference type="Google" id="ProtNLM"/>
    </source>
</evidence>
<evidence type="ECO:0000256" key="3">
    <source>
        <dbReference type="ARBA" id="ARBA00022448"/>
    </source>
</evidence>
<feature type="transmembrane region" description="Helical" evidence="8">
    <location>
        <begin position="221"/>
        <end position="242"/>
    </location>
</feature>
<proteinExistence type="inferred from homology"/>
<keyword evidence="4 8" id="KW-0812">Transmembrane</keyword>
<feature type="transmembrane region" description="Helical" evidence="8">
    <location>
        <begin position="357"/>
        <end position="376"/>
    </location>
</feature>
<feature type="transmembrane region" description="Helical" evidence="8">
    <location>
        <begin position="153"/>
        <end position="176"/>
    </location>
</feature>
<reference evidence="9 10" key="1">
    <citation type="submission" date="2014-04" db="EMBL/GenBank/DDBJ databases">
        <title>Draft Genome Sequence of Synergistes jonesii.</title>
        <authorList>
            <person name="Coil D.A."/>
            <person name="Eisen J.A."/>
            <person name="Holland-Moritz H.E."/>
        </authorList>
    </citation>
    <scope>NUCLEOTIDE SEQUENCE [LARGE SCALE GENOMIC DNA]</scope>
    <source>
        <strain evidence="9 10">78-1</strain>
    </source>
</reference>
<dbReference type="EMBL" id="JMKI01000034">
    <property type="protein sequence ID" value="KEJ92192.1"/>
    <property type="molecule type" value="Genomic_DNA"/>
</dbReference>
<evidence type="ECO:0000256" key="1">
    <source>
        <dbReference type="ARBA" id="ARBA00004141"/>
    </source>
</evidence>
<dbReference type="STRING" id="2754.EH55_05500"/>
<feature type="transmembrane region" description="Helical" evidence="8">
    <location>
        <begin position="39"/>
        <end position="60"/>
    </location>
</feature>
<feature type="transmembrane region" description="Helical" evidence="8">
    <location>
        <begin position="308"/>
        <end position="336"/>
    </location>
</feature>
<dbReference type="PANTHER" id="PTHR48086:SF7">
    <property type="entry name" value="SODIUM-SOLUTE SYMPORTER-RELATED"/>
    <property type="match status" value="1"/>
</dbReference>
<feature type="transmembrane region" description="Helical" evidence="8">
    <location>
        <begin position="382"/>
        <end position="404"/>
    </location>
</feature>
<dbReference type="PROSITE" id="PS50283">
    <property type="entry name" value="NA_SOLUT_SYMP_3"/>
    <property type="match status" value="1"/>
</dbReference>
<dbReference type="GeneID" id="90983742"/>
<feature type="transmembrane region" description="Helical" evidence="8">
    <location>
        <begin position="435"/>
        <end position="458"/>
    </location>
</feature>
<feature type="transmembrane region" description="Helical" evidence="8">
    <location>
        <begin position="122"/>
        <end position="141"/>
    </location>
</feature>
<evidence type="ECO:0000256" key="7">
    <source>
        <dbReference type="RuleBase" id="RU362091"/>
    </source>
</evidence>
<comment type="caution">
    <text evidence="9">The sequence shown here is derived from an EMBL/GenBank/DDBJ whole genome shotgun (WGS) entry which is preliminary data.</text>
</comment>
<dbReference type="InterPro" id="IPR050277">
    <property type="entry name" value="Sodium:Solute_Symporter"/>
</dbReference>
<dbReference type="InterPro" id="IPR001734">
    <property type="entry name" value="Na/solute_symporter"/>
</dbReference>
<accession>A0A073J396</accession>
<dbReference type="GO" id="GO:0005886">
    <property type="term" value="C:plasma membrane"/>
    <property type="evidence" value="ECO:0007669"/>
    <property type="project" value="TreeGrafter"/>
</dbReference>
<dbReference type="RefSeq" id="WP_037976404.1">
    <property type="nucleotide sequence ID" value="NZ_JAWRIX010000046.1"/>
</dbReference>
<dbReference type="Proteomes" id="UP000027665">
    <property type="component" value="Unassembled WGS sequence"/>
</dbReference>
<feature type="transmembrane region" description="Helical" evidence="8">
    <location>
        <begin position="263"/>
        <end position="288"/>
    </location>
</feature>
<gene>
    <name evidence="9" type="ORF">EH55_05500</name>
</gene>
<keyword evidence="10" id="KW-1185">Reference proteome</keyword>
<dbReference type="GO" id="GO:0022857">
    <property type="term" value="F:transmembrane transporter activity"/>
    <property type="evidence" value="ECO:0007669"/>
    <property type="project" value="InterPro"/>
</dbReference>
<evidence type="ECO:0000256" key="8">
    <source>
        <dbReference type="SAM" id="Phobius"/>
    </source>
</evidence>
<dbReference type="CDD" id="cd10322">
    <property type="entry name" value="SLC5sbd"/>
    <property type="match status" value="1"/>
</dbReference>
<keyword evidence="3" id="KW-0813">Transport</keyword>
<evidence type="ECO:0000256" key="2">
    <source>
        <dbReference type="ARBA" id="ARBA00006434"/>
    </source>
</evidence>
<dbReference type="InterPro" id="IPR038377">
    <property type="entry name" value="Na/Glc_symporter_sf"/>
</dbReference>
<dbReference type="OrthoDB" id="2211at2"/>
<comment type="similarity">
    <text evidence="2 7">Belongs to the sodium:solute symporter (SSF) (TC 2.A.21) family.</text>
</comment>
<dbReference type="Gene3D" id="1.20.1730.10">
    <property type="entry name" value="Sodium/glucose cotransporter"/>
    <property type="match status" value="1"/>
</dbReference>
<dbReference type="AlphaFoldDB" id="A0A073J396"/>
<evidence type="ECO:0000256" key="4">
    <source>
        <dbReference type="ARBA" id="ARBA00022692"/>
    </source>
</evidence>
<comment type="subcellular location">
    <subcellularLocation>
        <location evidence="1">Membrane</location>
        <topology evidence="1">Multi-pass membrane protein</topology>
    </subcellularLocation>
</comment>
<dbReference type="Pfam" id="PF00474">
    <property type="entry name" value="SSF"/>
    <property type="match status" value="1"/>
</dbReference>
<organism evidence="9 10">
    <name type="scientific">Synergistes jonesii</name>
    <dbReference type="NCBI Taxonomy" id="2754"/>
    <lineage>
        <taxon>Bacteria</taxon>
        <taxon>Thermotogati</taxon>
        <taxon>Synergistota</taxon>
        <taxon>Synergistia</taxon>
        <taxon>Synergistales</taxon>
        <taxon>Synergistaceae</taxon>
        <taxon>Synergistes</taxon>
    </lineage>
</organism>
<dbReference type="PANTHER" id="PTHR48086">
    <property type="entry name" value="SODIUM/PROLINE SYMPORTER-RELATED"/>
    <property type="match status" value="1"/>
</dbReference>
<keyword evidence="6 8" id="KW-0472">Membrane</keyword>
<evidence type="ECO:0000256" key="6">
    <source>
        <dbReference type="ARBA" id="ARBA00023136"/>
    </source>
</evidence>
<keyword evidence="5 8" id="KW-1133">Transmembrane helix</keyword>
<feature type="transmembrane region" description="Helical" evidence="8">
    <location>
        <begin position="183"/>
        <end position="201"/>
    </location>
</feature>
<sequence>MENVNANFAFYCVAIYLTLISLLGVYFAKRIKNQEDYAVAGRSLPVYVLVGTLIATWMGAGTVMGGANSLGYQFGLGVAIAFSLASPIGQVVLTFISKKIRRQNAQTVPEVIEKVYGAEARFISTIIILLAYLGVVAYQFLGVGTLLQSTLGISVNTGTIIAFVVIIATSLFGGLYSVAYTDFVSCVMIMIGLFIGVPLAVYNAGGFSSIVARLPEGHLGFGNLSFVQVLGFFLPTFVYLMGDQNMYQRFFAAKDEDTAMKGGIWWSLLTLLIGVVVSIAAITSRALYPDIKPAQAFIHLAQHGMPVFIGGISVAAVAAFIVTTANSFLLSIGINTSSDLYVRYFNREAGPEKLLKVSRICVLGLAVLGYVMIMYFPNILALQMYAYTMYGAAISPALVAAVICPERVTKFGGLCSMITGGVVTIAMEILKKRGWGFAVTYPSVLPAVICSILVLCIFQKRKKA</sequence>
<dbReference type="eggNOG" id="COG0591">
    <property type="taxonomic scope" value="Bacteria"/>
</dbReference>
<evidence type="ECO:0000313" key="10">
    <source>
        <dbReference type="Proteomes" id="UP000027665"/>
    </source>
</evidence>
<feature type="transmembrane region" description="Helical" evidence="8">
    <location>
        <begin position="411"/>
        <end position="429"/>
    </location>
</feature>
<feature type="transmembrane region" description="Helical" evidence="8">
    <location>
        <begin position="6"/>
        <end position="27"/>
    </location>
</feature>
<evidence type="ECO:0000313" key="9">
    <source>
        <dbReference type="EMBL" id="KEJ92192.1"/>
    </source>
</evidence>
<protein>
    <recommendedName>
        <fullName evidence="11">Sodium:solute symporter</fullName>
    </recommendedName>
</protein>
<feature type="transmembrane region" description="Helical" evidence="8">
    <location>
        <begin position="72"/>
        <end position="96"/>
    </location>
</feature>